<keyword evidence="1" id="KW-0732">Signal</keyword>
<protein>
    <recommendedName>
        <fullName evidence="4">DUF5666 domain-containing protein</fullName>
    </recommendedName>
</protein>
<comment type="caution">
    <text evidence="2">The sequence shown here is derived from an EMBL/GenBank/DDBJ whole genome shotgun (WGS) entry which is preliminary data.</text>
</comment>
<evidence type="ECO:0008006" key="4">
    <source>
        <dbReference type="Google" id="ProtNLM"/>
    </source>
</evidence>
<feature type="chain" id="PRO_5022912728" description="DUF5666 domain-containing protein" evidence="1">
    <location>
        <begin position="17"/>
        <end position="104"/>
    </location>
</feature>
<dbReference type="Proteomes" id="UP000321310">
    <property type="component" value="Unassembled WGS sequence"/>
</dbReference>
<accession>A0A5C7DNY0</accession>
<dbReference type="RefSeq" id="WP_147575038.1">
    <property type="nucleotide sequence ID" value="NZ_VOWB01000023.1"/>
</dbReference>
<dbReference type="EMBL" id="VOWB01000023">
    <property type="protein sequence ID" value="TXE83773.1"/>
    <property type="molecule type" value="Genomic_DNA"/>
</dbReference>
<organism evidence="2 3">
    <name type="scientific">Campylobacter peloridis</name>
    <dbReference type="NCBI Taxonomy" id="488546"/>
    <lineage>
        <taxon>Bacteria</taxon>
        <taxon>Pseudomonadati</taxon>
        <taxon>Campylobacterota</taxon>
        <taxon>Epsilonproteobacteria</taxon>
        <taxon>Campylobacterales</taxon>
        <taxon>Campylobacteraceae</taxon>
        <taxon>Campylobacter</taxon>
    </lineage>
</organism>
<gene>
    <name evidence="2" type="ORF">FPD46_01570</name>
</gene>
<reference evidence="2 3" key="1">
    <citation type="submission" date="2019-07" db="EMBL/GenBank/DDBJ databases">
        <title>Rapid identification of Enteric Bacteria from Whole Genome Sequences (WGS) using Average Nucleotide Identity (ANI).</title>
        <authorList>
            <person name="Lane C."/>
        </authorList>
    </citation>
    <scope>NUCLEOTIDE SEQUENCE [LARGE SCALE GENOMIC DNA]</scope>
    <source>
        <strain evidence="2 3">2016D-0250</strain>
    </source>
</reference>
<dbReference type="AlphaFoldDB" id="A0A5C7DNY0"/>
<evidence type="ECO:0000313" key="2">
    <source>
        <dbReference type="EMBL" id="TXE83773.1"/>
    </source>
</evidence>
<name>A0A5C7DNY0_9BACT</name>
<proteinExistence type="predicted"/>
<feature type="signal peptide" evidence="1">
    <location>
        <begin position="1"/>
        <end position="16"/>
    </location>
</feature>
<evidence type="ECO:0000256" key="1">
    <source>
        <dbReference type="SAM" id="SignalP"/>
    </source>
</evidence>
<sequence>MKFIITLACLCSFAFAYKVQGILKNINPNTISIQTNFDNNLIITILPQTQIEIYGCGVFGSNKKQANVQDLKKGSIIKVDGNKNGSIIIAQKIIVECNDQKRAF</sequence>
<evidence type="ECO:0000313" key="3">
    <source>
        <dbReference type="Proteomes" id="UP000321310"/>
    </source>
</evidence>